<protein>
    <submittedName>
        <fullName evidence="3">Uncharacterized protein</fullName>
    </submittedName>
</protein>
<evidence type="ECO:0000313" key="3">
    <source>
        <dbReference type="EMBL" id="KZV87651.1"/>
    </source>
</evidence>
<keyword evidence="2" id="KW-1133">Transmembrane helix</keyword>
<organism evidence="3 4">
    <name type="scientific">Exidia glandulosa HHB12029</name>
    <dbReference type="NCBI Taxonomy" id="1314781"/>
    <lineage>
        <taxon>Eukaryota</taxon>
        <taxon>Fungi</taxon>
        <taxon>Dikarya</taxon>
        <taxon>Basidiomycota</taxon>
        <taxon>Agaricomycotina</taxon>
        <taxon>Agaricomycetes</taxon>
        <taxon>Auriculariales</taxon>
        <taxon>Exidiaceae</taxon>
        <taxon>Exidia</taxon>
    </lineage>
</organism>
<dbReference type="AlphaFoldDB" id="A0A165ETJ9"/>
<feature type="transmembrane region" description="Helical" evidence="2">
    <location>
        <begin position="195"/>
        <end position="217"/>
    </location>
</feature>
<proteinExistence type="predicted"/>
<evidence type="ECO:0000256" key="1">
    <source>
        <dbReference type="SAM" id="MobiDB-lite"/>
    </source>
</evidence>
<gene>
    <name evidence="3" type="ORF">EXIGLDRAFT_773446</name>
</gene>
<keyword evidence="2" id="KW-0812">Transmembrane</keyword>
<keyword evidence="2" id="KW-0472">Membrane</keyword>
<dbReference type="Proteomes" id="UP000077266">
    <property type="component" value="Unassembled WGS sequence"/>
</dbReference>
<dbReference type="InParanoid" id="A0A165ETJ9"/>
<keyword evidence="4" id="KW-1185">Reference proteome</keyword>
<feature type="region of interest" description="Disordered" evidence="1">
    <location>
        <begin position="327"/>
        <end position="351"/>
    </location>
</feature>
<accession>A0A165ETJ9</accession>
<feature type="compositionally biased region" description="Pro residues" evidence="1">
    <location>
        <begin position="342"/>
        <end position="351"/>
    </location>
</feature>
<evidence type="ECO:0000313" key="4">
    <source>
        <dbReference type="Proteomes" id="UP000077266"/>
    </source>
</evidence>
<sequence length="351" mass="37823">MVIESPDLPLDDGDADIGNPTTPTLVNFIAAMESFKIKYGDGIVFGFRLRTVTLQEERGAILAIIYALREDSTIVCALDHASTLDTDAWVNDNNLLRGGFPVNDQTPFPPFDNHQIVLFTNDQSDVSPLQSAIDCITGVVRCNNIYPFGGPSGRFGGVLLGSANETINAPIRTALRLQLDQIKTQDDDFWKPKTIAAVAVPTAVVFCAIIAVAVVWLRRRHQRRRRGHLGSDIQPYGTSALTVHASSDRTGDAKLARLEGALKGDTLPLLTAAPPTPGSTEATIAEPRGLHDPEHPRIVALQTEMSRVGFSVDALLASLSRLRTPAVIPTPDAESDEIRSDAPPPTYGTSS</sequence>
<dbReference type="EMBL" id="KV426119">
    <property type="protein sequence ID" value="KZV87651.1"/>
    <property type="molecule type" value="Genomic_DNA"/>
</dbReference>
<reference evidence="3 4" key="1">
    <citation type="journal article" date="2016" name="Mol. Biol. Evol.">
        <title>Comparative Genomics of Early-Diverging Mushroom-Forming Fungi Provides Insights into the Origins of Lignocellulose Decay Capabilities.</title>
        <authorList>
            <person name="Nagy L.G."/>
            <person name="Riley R."/>
            <person name="Tritt A."/>
            <person name="Adam C."/>
            <person name="Daum C."/>
            <person name="Floudas D."/>
            <person name="Sun H."/>
            <person name="Yadav J.S."/>
            <person name="Pangilinan J."/>
            <person name="Larsson K.H."/>
            <person name="Matsuura K."/>
            <person name="Barry K."/>
            <person name="Labutti K."/>
            <person name="Kuo R."/>
            <person name="Ohm R.A."/>
            <person name="Bhattacharya S.S."/>
            <person name="Shirouzu T."/>
            <person name="Yoshinaga Y."/>
            <person name="Martin F.M."/>
            <person name="Grigoriev I.V."/>
            <person name="Hibbett D.S."/>
        </authorList>
    </citation>
    <scope>NUCLEOTIDE SEQUENCE [LARGE SCALE GENOMIC DNA]</scope>
    <source>
        <strain evidence="3 4">HHB12029</strain>
    </source>
</reference>
<evidence type="ECO:0000256" key="2">
    <source>
        <dbReference type="SAM" id="Phobius"/>
    </source>
</evidence>
<feature type="region of interest" description="Disordered" evidence="1">
    <location>
        <begin position="267"/>
        <end position="292"/>
    </location>
</feature>
<name>A0A165ETJ9_EXIGL</name>